<dbReference type="RefSeq" id="WP_147456916.1">
    <property type="nucleotide sequence ID" value="NZ_RBKT01000001.1"/>
</dbReference>
<dbReference type="InterPro" id="IPR036894">
    <property type="entry name" value="YbaB-like_sf"/>
</dbReference>
<comment type="caution">
    <text evidence="1">The sequence shown here is derived from an EMBL/GenBank/DDBJ whole genome shotgun (WGS) entry which is preliminary data.</text>
</comment>
<dbReference type="InterPro" id="IPR004401">
    <property type="entry name" value="YbaB/EbfC"/>
</dbReference>
<dbReference type="GO" id="GO:0003677">
    <property type="term" value="F:DNA binding"/>
    <property type="evidence" value="ECO:0007669"/>
    <property type="project" value="UniProtKB-KW"/>
</dbReference>
<accession>A0A495JCJ9</accession>
<name>A0A495JCJ9_9ACTN</name>
<dbReference type="Pfam" id="PF02575">
    <property type="entry name" value="YbaB_DNA_bd"/>
    <property type="match status" value="1"/>
</dbReference>
<dbReference type="OrthoDB" id="5118533at2"/>
<evidence type="ECO:0000313" key="2">
    <source>
        <dbReference type="Proteomes" id="UP000277671"/>
    </source>
</evidence>
<dbReference type="AlphaFoldDB" id="A0A495JCJ9"/>
<keyword evidence="2" id="KW-1185">Reference proteome</keyword>
<dbReference type="Proteomes" id="UP000277671">
    <property type="component" value="Unassembled WGS sequence"/>
</dbReference>
<protein>
    <submittedName>
        <fullName evidence="1">YbaB/EbfC DNA-binding family protein</fullName>
    </submittedName>
</protein>
<proteinExistence type="predicted"/>
<gene>
    <name evidence="1" type="ORF">BDK92_1001</name>
</gene>
<keyword evidence="1" id="KW-0238">DNA-binding</keyword>
<dbReference type="EMBL" id="RBKT01000001">
    <property type="protein sequence ID" value="RKR86736.1"/>
    <property type="molecule type" value="Genomic_DNA"/>
</dbReference>
<organism evidence="1 2">
    <name type="scientific">Micromonospora pisi</name>
    <dbReference type="NCBI Taxonomy" id="589240"/>
    <lineage>
        <taxon>Bacteria</taxon>
        <taxon>Bacillati</taxon>
        <taxon>Actinomycetota</taxon>
        <taxon>Actinomycetes</taxon>
        <taxon>Micromonosporales</taxon>
        <taxon>Micromonosporaceae</taxon>
        <taxon>Micromonospora</taxon>
    </lineage>
</organism>
<evidence type="ECO:0000313" key="1">
    <source>
        <dbReference type="EMBL" id="RKR86736.1"/>
    </source>
</evidence>
<dbReference type="SUPFAM" id="SSF82607">
    <property type="entry name" value="YbaB-like"/>
    <property type="match status" value="1"/>
</dbReference>
<sequence length="144" mass="15656">MSSPLQNRIEQAFAEFEQQKIAISGIERKIEAAKTTVTAKNRAVTVTVDGRGDLVEVKFPTNAYRTMPPAELGSLLVETTKAAREQAREGAAELFQTILPAGMPILDMLNGSVDFDEMMSEAMRAANEPFPGAASSPNRPEESR</sequence>
<dbReference type="Gene3D" id="3.30.1310.10">
    <property type="entry name" value="Nucleoid-associated protein YbaB-like domain"/>
    <property type="match status" value="1"/>
</dbReference>
<reference evidence="1 2" key="1">
    <citation type="submission" date="2018-10" db="EMBL/GenBank/DDBJ databases">
        <title>Sequencing the genomes of 1000 actinobacteria strains.</title>
        <authorList>
            <person name="Klenk H.-P."/>
        </authorList>
    </citation>
    <scope>NUCLEOTIDE SEQUENCE [LARGE SCALE GENOMIC DNA]</scope>
    <source>
        <strain evidence="1 2">DSM 45175</strain>
    </source>
</reference>